<dbReference type="EMBL" id="CP119313">
    <property type="protein sequence ID" value="WEK21332.1"/>
    <property type="molecule type" value="Genomic_DNA"/>
</dbReference>
<proteinExistence type="predicted"/>
<gene>
    <name evidence="1" type="ORF">P0Y49_09280</name>
</gene>
<protein>
    <submittedName>
        <fullName evidence="1">Uncharacterized protein</fullName>
    </submittedName>
</protein>
<evidence type="ECO:0000313" key="2">
    <source>
        <dbReference type="Proteomes" id="UP001214530"/>
    </source>
</evidence>
<organism evidence="1 2">
    <name type="scientific">Candidatus Pedobacter colombiensis</name>
    <dbReference type="NCBI Taxonomy" id="3121371"/>
    <lineage>
        <taxon>Bacteria</taxon>
        <taxon>Pseudomonadati</taxon>
        <taxon>Bacteroidota</taxon>
        <taxon>Sphingobacteriia</taxon>
        <taxon>Sphingobacteriales</taxon>
        <taxon>Sphingobacteriaceae</taxon>
        <taxon>Pedobacter</taxon>
    </lineage>
</organism>
<name>A0AAJ6B7Q0_9SPHI</name>
<reference evidence="1" key="1">
    <citation type="submission" date="2023-03" db="EMBL/GenBank/DDBJ databases">
        <title>Andean soil-derived lignocellulolytic bacterial consortium as a source of novel taxa and putative plastic-active enzymes.</title>
        <authorList>
            <person name="Diaz-Garcia L."/>
            <person name="Chuvochina M."/>
            <person name="Feuerriegel G."/>
            <person name="Bunk B."/>
            <person name="Sproer C."/>
            <person name="Streit W.R."/>
            <person name="Rodriguez L.M."/>
            <person name="Overmann J."/>
            <person name="Jimenez D.J."/>
        </authorList>
    </citation>
    <scope>NUCLEOTIDE SEQUENCE</scope>
    <source>
        <strain evidence="1">MAG 3858</strain>
    </source>
</reference>
<accession>A0AAJ6B7Q0</accession>
<evidence type="ECO:0000313" key="1">
    <source>
        <dbReference type="EMBL" id="WEK21332.1"/>
    </source>
</evidence>
<dbReference type="AlphaFoldDB" id="A0AAJ6B7Q0"/>
<sequence>MQTYFSLDIKGISLELISMNVTGPKLFQVFTMVDGKKKRFHMQGKDAENLAFVHPHDCPDFLLNLQDEIITKIIDRNKAD</sequence>
<dbReference type="Proteomes" id="UP001214530">
    <property type="component" value="Chromosome"/>
</dbReference>